<accession>F0SSZ3</accession>
<dbReference type="Proteomes" id="UP000006860">
    <property type="component" value="Chromosome"/>
</dbReference>
<evidence type="ECO:0000256" key="2">
    <source>
        <dbReference type="SAM" id="SignalP"/>
    </source>
</evidence>
<organism evidence="3 4">
    <name type="scientific">Rubinisphaera brasiliensis (strain ATCC 49424 / DSM 5305 / JCM 21570 / IAM 15109 / NBRC 103401 / IFAM 1448)</name>
    <name type="common">Planctomyces brasiliensis</name>
    <dbReference type="NCBI Taxonomy" id="756272"/>
    <lineage>
        <taxon>Bacteria</taxon>
        <taxon>Pseudomonadati</taxon>
        <taxon>Planctomycetota</taxon>
        <taxon>Planctomycetia</taxon>
        <taxon>Planctomycetales</taxon>
        <taxon>Planctomycetaceae</taxon>
        <taxon>Rubinisphaera</taxon>
    </lineage>
</organism>
<dbReference type="HOGENOM" id="CLU_1229137_0_0_0"/>
<feature type="compositionally biased region" description="Pro residues" evidence="1">
    <location>
        <begin position="41"/>
        <end position="54"/>
    </location>
</feature>
<feature type="compositionally biased region" description="Low complexity" evidence="1">
    <location>
        <begin position="60"/>
        <end position="72"/>
    </location>
</feature>
<dbReference type="RefSeq" id="WP_013626892.1">
    <property type="nucleotide sequence ID" value="NC_015174.1"/>
</dbReference>
<dbReference type="EMBL" id="CP002546">
    <property type="protein sequence ID" value="ADY58148.1"/>
    <property type="molecule type" value="Genomic_DNA"/>
</dbReference>
<name>F0SSZ3_RUBBR</name>
<evidence type="ECO:0000313" key="3">
    <source>
        <dbReference type="EMBL" id="ADY58148.1"/>
    </source>
</evidence>
<reference evidence="4" key="1">
    <citation type="submission" date="2011-02" db="EMBL/GenBank/DDBJ databases">
        <title>The complete genome of Planctomyces brasiliensis DSM 5305.</title>
        <authorList>
            <person name="Lucas S."/>
            <person name="Copeland A."/>
            <person name="Lapidus A."/>
            <person name="Bruce D."/>
            <person name="Goodwin L."/>
            <person name="Pitluck S."/>
            <person name="Kyrpides N."/>
            <person name="Mavromatis K."/>
            <person name="Pagani I."/>
            <person name="Ivanova N."/>
            <person name="Ovchinnikova G."/>
            <person name="Lu M."/>
            <person name="Detter J.C."/>
            <person name="Han C."/>
            <person name="Land M."/>
            <person name="Hauser L."/>
            <person name="Markowitz V."/>
            <person name="Cheng J.-F."/>
            <person name="Hugenholtz P."/>
            <person name="Woyke T."/>
            <person name="Wu D."/>
            <person name="Tindall B."/>
            <person name="Pomrenke H.G."/>
            <person name="Brambilla E."/>
            <person name="Klenk H.-P."/>
            <person name="Eisen J.A."/>
        </authorList>
    </citation>
    <scope>NUCLEOTIDE SEQUENCE [LARGE SCALE GENOMIC DNA]</scope>
    <source>
        <strain evidence="4">ATCC 49424 / DSM 5305 / JCM 21570 / NBRC 103401 / IFAM 1448</strain>
    </source>
</reference>
<gene>
    <name evidence="3" type="ordered locus">Plabr_0521</name>
</gene>
<keyword evidence="2" id="KW-0732">Signal</keyword>
<keyword evidence="4" id="KW-1185">Reference proteome</keyword>
<feature type="region of interest" description="Disordered" evidence="1">
    <location>
        <begin position="27"/>
        <end position="94"/>
    </location>
</feature>
<sequence>MSRRFTTCWILGTAIGLIAVANPVHAQPADEGSPVTLQPPTEAPAPAPETPPPAYDEEAAPAPDAATQPATAFPSPGQPTDVDTVLPPESETFNPFKVPEGLTMDAPHLLGILGYGGHPCASSDCFPFTADQCLELAIQCIGAGLYKDAIALADHGLTLKDYQVLYYVRGVAELAAGDCDASAKSARALLSATPSTHLPYVMERLAGPTSGRFRIALDAIGERLR</sequence>
<proteinExistence type="predicted"/>
<evidence type="ECO:0000313" key="4">
    <source>
        <dbReference type="Proteomes" id="UP000006860"/>
    </source>
</evidence>
<dbReference type="AlphaFoldDB" id="F0SSZ3"/>
<dbReference type="STRING" id="756272.Plabr_0521"/>
<feature type="chain" id="PRO_5003257293" evidence="2">
    <location>
        <begin position="27"/>
        <end position="225"/>
    </location>
</feature>
<dbReference type="OrthoDB" id="9983824at2"/>
<feature type="signal peptide" evidence="2">
    <location>
        <begin position="1"/>
        <end position="26"/>
    </location>
</feature>
<evidence type="ECO:0000256" key="1">
    <source>
        <dbReference type="SAM" id="MobiDB-lite"/>
    </source>
</evidence>
<dbReference type="KEGG" id="pbs:Plabr_0521"/>
<protein>
    <submittedName>
        <fullName evidence="3">Uncharacterized protein</fullName>
    </submittedName>
</protein>